<evidence type="ECO:0000313" key="1">
    <source>
        <dbReference type="EMBL" id="GAA3571900.1"/>
    </source>
</evidence>
<evidence type="ECO:0000313" key="2">
    <source>
        <dbReference type="Proteomes" id="UP001500630"/>
    </source>
</evidence>
<name>A0ABP6XV18_9ACTN</name>
<organism evidence="1 2">
    <name type="scientific">Nonomuraea rosea</name>
    <dbReference type="NCBI Taxonomy" id="638574"/>
    <lineage>
        <taxon>Bacteria</taxon>
        <taxon>Bacillati</taxon>
        <taxon>Actinomycetota</taxon>
        <taxon>Actinomycetes</taxon>
        <taxon>Streptosporangiales</taxon>
        <taxon>Streptosporangiaceae</taxon>
        <taxon>Nonomuraea</taxon>
    </lineage>
</organism>
<comment type="caution">
    <text evidence="1">The sequence shown here is derived from an EMBL/GenBank/DDBJ whole genome shotgun (WGS) entry which is preliminary data.</text>
</comment>
<accession>A0ABP6XV18</accession>
<dbReference type="Proteomes" id="UP001500630">
    <property type="component" value="Unassembled WGS sequence"/>
</dbReference>
<keyword evidence="2" id="KW-1185">Reference proteome</keyword>
<evidence type="ECO:0008006" key="3">
    <source>
        <dbReference type="Google" id="ProtNLM"/>
    </source>
</evidence>
<gene>
    <name evidence="1" type="ORF">GCM10022419_060940</name>
</gene>
<proteinExistence type="predicted"/>
<reference evidence="2" key="1">
    <citation type="journal article" date="2019" name="Int. J. Syst. Evol. Microbiol.">
        <title>The Global Catalogue of Microorganisms (GCM) 10K type strain sequencing project: providing services to taxonomists for standard genome sequencing and annotation.</title>
        <authorList>
            <consortium name="The Broad Institute Genomics Platform"/>
            <consortium name="The Broad Institute Genome Sequencing Center for Infectious Disease"/>
            <person name="Wu L."/>
            <person name="Ma J."/>
        </authorList>
    </citation>
    <scope>NUCLEOTIDE SEQUENCE [LARGE SCALE GENOMIC DNA]</scope>
    <source>
        <strain evidence="2">JCM 17326</strain>
    </source>
</reference>
<sequence length="183" mass="19004">MSEHVITSGGGDAPDGTHHSYTCSCGHPLDDRDAAARHAEETGRCTACLGSGTNGSNGTNGTNGTNEANDANDPNRCGACDGSGRASAGTFRATVTEEFVQDVAALLPAEFGLDDVVRLVGERMLEAVGHGGVQAVVSVSAGLVRYLEVCGQIVLCTAPDYVPGEGVRQTYGDPRWIRLPQQR</sequence>
<protein>
    <recommendedName>
        <fullName evidence="3">Molecular chaperone DnaJ</fullName>
    </recommendedName>
</protein>
<dbReference type="RefSeq" id="WP_345567013.1">
    <property type="nucleotide sequence ID" value="NZ_BAABDQ010000014.1"/>
</dbReference>
<dbReference type="EMBL" id="BAABDQ010000014">
    <property type="protein sequence ID" value="GAA3571900.1"/>
    <property type="molecule type" value="Genomic_DNA"/>
</dbReference>